<dbReference type="InterPro" id="IPR015919">
    <property type="entry name" value="Cadherin-like_sf"/>
</dbReference>
<proteinExistence type="predicted"/>
<dbReference type="Proteomes" id="UP001052655">
    <property type="component" value="Unassembled WGS sequence"/>
</dbReference>
<evidence type="ECO:0000313" key="1">
    <source>
        <dbReference type="EMBL" id="GHI33508.1"/>
    </source>
</evidence>
<dbReference type="SUPFAM" id="SSF49313">
    <property type="entry name" value="Cadherin-like"/>
    <property type="match status" value="1"/>
</dbReference>
<sequence length="1173" mass="126929">MSDRPELSCPPRLSRRALLTAAALGVAALGLPGVAAGRAVADMAADEGLPTLRTWRSKQGFVHPGVGITAERLRLARSQVLAGIDPWASAYAAVRQTPYASATLVSKNVSSVPDRPANDAFTSQGTESQLIADSWGVLTQAVLYFFTGDPVYRANGMKIIRIWSHMDPDKYAYYADAQIHSGVPLFRLLYGAEIFRATDHDTAYPEYDLAWNDADTTNLTDNLIVPMTETFLHKNTYYYNQHLYPLIGALAGYIFTDNLDRYREGVEWFTFNRTTTAPHQNGALATNFVKVDKKDPLNTHGHTFVQVQEMGRDLAHAEDNVFTVANIARILTAQGTLLHPEKGTVSTARGAVSPYRFLDNRLLAGADAIYRYMLGYAVPYVDTTGGVGTLSDAYRGRLFKPLDEVYYTYTYDEPVDLREQAPGVLEANLHTEGPVYYHGSALTNFWANTEQQNSEYWLSLPKAAAGPVPAVPAGPNVPFATKAVLLDSRSKVRDEDGHKFVRVRPTSDGSVVAVRQLMYGDTSKYYPVGVRVRTNASATLEIGRDRSSTPYYRLTVPDTQGEWRYLTYNLQASVIPASLVGNYIAFFRIKGSPGTTVDLDHVNLVAASQLSPPLFPQGDSTTIIGLKEVPLTRSLAATDSNAADTLIYRAEKLPPGARLDASTGAFHWTPGASQIGTHTFHVVASDGTVDTVLDVTVAVAADRAAAHQLALGGFDGIATYTTVSLAAFQPVADSVKASIDTADDEAFLGNLVTLQAAVAKLQLLSPLLSDDGSLAYPALVTSPTLTAAAIANMTDGDFNTTSGDLRAPFVLDFGADYRFTATAFGLRARYNFANRSQGANVYGSNDGGTWTKLTVSETTDTTDDNFAMETIDVFDALQDEQYRYLKVQVDDPGVPTDPAYPGISSFSELRVHGSRHETVTKMSSVGLTSSNALPGRAVNGDTVTVTFVAKEAVTGLAVTIEGQAARITADSDTAFRASVVLPDDIDSGRNLRWSADYRTADGVKGTTLYATTDNSYLYLSNEKNLVDDVMAKSDLVSLTGASETSLKEAGTAVMFDAKPLTWSDTRAVNGAYYIVWDFHEGGSLALDRADLLVRQDAYGPARAGGLQLLGSNDLTTWTAITKTAQSVLQWQNLARTDTTSDPVPYRYIRLSNTNIIGVSELRFFGTCTAPDAS</sequence>
<reference evidence="1" key="1">
    <citation type="submission" date="2024-05" db="EMBL/GenBank/DDBJ databases">
        <title>Whole genome shotgun sequence of Streptomyces daghestanicus NBRC 12762.</title>
        <authorList>
            <person name="Komaki H."/>
            <person name="Tamura T."/>
        </authorList>
    </citation>
    <scope>NUCLEOTIDE SEQUENCE</scope>
    <source>
        <strain evidence="1">NBRC 12762</strain>
    </source>
</reference>
<comment type="caution">
    <text evidence="1">The sequence shown here is derived from an EMBL/GenBank/DDBJ whole genome shotgun (WGS) entry which is preliminary data.</text>
</comment>
<protein>
    <recommendedName>
        <fullName evidence="3">F5/8 type C domain-containing protein</fullName>
    </recommendedName>
</protein>
<name>A0ABQ3Q892_9ACTN</name>
<dbReference type="Gene3D" id="2.60.40.10">
    <property type="entry name" value="Immunoglobulins"/>
    <property type="match status" value="1"/>
</dbReference>
<dbReference type="InterPro" id="IPR006311">
    <property type="entry name" value="TAT_signal"/>
</dbReference>
<organism evidence="1 2">
    <name type="scientific">Streptomyces daghestanicus</name>
    <dbReference type="NCBI Taxonomy" id="66885"/>
    <lineage>
        <taxon>Bacteria</taxon>
        <taxon>Bacillati</taxon>
        <taxon>Actinomycetota</taxon>
        <taxon>Actinomycetes</taxon>
        <taxon>Kitasatosporales</taxon>
        <taxon>Streptomycetaceae</taxon>
        <taxon>Streptomyces</taxon>
    </lineage>
</organism>
<evidence type="ECO:0000313" key="2">
    <source>
        <dbReference type="Proteomes" id="UP001052655"/>
    </source>
</evidence>
<dbReference type="PROSITE" id="PS51318">
    <property type="entry name" value="TAT"/>
    <property type="match status" value="1"/>
</dbReference>
<dbReference type="Gene3D" id="1.50.10.100">
    <property type="entry name" value="Chondroitin AC/alginate lyase"/>
    <property type="match status" value="1"/>
</dbReference>
<dbReference type="Pfam" id="PF05345">
    <property type="entry name" value="He_PIG"/>
    <property type="match status" value="1"/>
</dbReference>
<dbReference type="SUPFAM" id="SSF49785">
    <property type="entry name" value="Galactose-binding domain-like"/>
    <property type="match status" value="2"/>
</dbReference>
<keyword evidence="2" id="KW-1185">Reference proteome</keyword>
<dbReference type="SUPFAM" id="SSF48230">
    <property type="entry name" value="Chondroitin AC/alginate lyase"/>
    <property type="match status" value="1"/>
</dbReference>
<gene>
    <name evidence="1" type="ORF">Sdagh_52380</name>
</gene>
<accession>A0ABQ3Q892</accession>
<evidence type="ECO:0008006" key="3">
    <source>
        <dbReference type="Google" id="ProtNLM"/>
    </source>
</evidence>
<dbReference type="InterPro" id="IPR008979">
    <property type="entry name" value="Galactose-bd-like_sf"/>
</dbReference>
<dbReference type="InterPro" id="IPR008929">
    <property type="entry name" value="Chondroitin_lyas"/>
</dbReference>
<dbReference type="EMBL" id="BNDX01000014">
    <property type="protein sequence ID" value="GHI33508.1"/>
    <property type="molecule type" value="Genomic_DNA"/>
</dbReference>
<dbReference type="Gene3D" id="2.60.120.260">
    <property type="entry name" value="Galactose-binding domain-like"/>
    <property type="match status" value="2"/>
</dbReference>
<dbReference type="InterPro" id="IPR013783">
    <property type="entry name" value="Ig-like_fold"/>
</dbReference>